<feature type="non-terminal residue" evidence="1">
    <location>
        <position position="1"/>
    </location>
</feature>
<proteinExistence type="predicted"/>
<protein>
    <submittedName>
        <fullName evidence="1">Uncharacterized protein</fullName>
    </submittedName>
</protein>
<evidence type="ECO:0000313" key="2">
    <source>
        <dbReference type="Proteomes" id="UP000788993"/>
    </source>
</evidence>
<reference evidence="1" key="2">
    <citation type="submission" date="2021-01" db="EMBL/GenBank/DDBJ databases">
        <authorList>
            <person name="Schikora-Tamarit M.A."/>
        </authorList>
    </citation>
    <scope>NUCLEOTIDE SEQUENCE</scope>
    <source>
        <strain evidence="1">NCAIM Y.01608</strain>
    </source>
</reference>
<keyword evidence="2" id="KW-1185">Reference proteome</keyword>
<gene>
    <name evidence="1" type="ORF">OGATHE_003263</name>
</gene>
<organism evidence="1 2">
    <name type="scientific">Ogataea polymorpha</name>
    <dbReference type="NCBI Taxonomy" id="460523"/>
    <lineage>
        <taxon>Eukaryota</taxon>
        <taxon>Fungi</taxon>
        <taxon>Dikarya</taxon>
        <taxon>Ascomycota</taxon>
        <taxon>Saccharomycotina</taxon>
        <taxon>Pichiomycetes</taxon>
        <taxon>Pichiales</taxon>
        <taxon>Pichiaceae</taxon>
        <taxon>Ogataea</taxon>
    </lineage>
</organism>
<name>A0A9P8T5R5_9ASCO</name>
<dbReference type="EMBL" id="JAEUBD010001174">
    <property type="protein sequence ID" value="KAH3666350.1"/>
    <property type="molecule type" value="Genomic_DNA"/>
</dbReference>
<reference evidence="1" key="1">
    <citation type="journal article" date="2021" name="Open Biol.">
        <title>Shared evolutionary footprints suggest mitochondrial oxidative damage underlies multiple complex I losses in fungi.</title>
        <authorList>
            <person name="Schikora-Tamarit M.A."/>
            <person name="Marcet-Houben M."/>
            <person name="Nosek J."/>
            <person name="Gabaldon T."/>
        </authorList>
    </citation>
    <scope>NUCLEOTIDE SEQUENCE</scope>
    <source>
        <strain evidence="1">NCAIM Y.01608</strain>
    </source>
</reference>
<comment type="caution">
    <text evidence="1">The sequence shown here is derived from an EMBL/GenBank/DDBJ whole genome shotgun (WGS) entry which is preliminary data.</text>
</comment>
<dbReference type="Proteomes" id="UP000788993">
    <property type="component" value="Unassembled WGS sequence"/>
</dbReference>
<accession>A0A9P8T5R5</accession>
<sequence length="65" mass="7436">RAYYDGSKQLRKQLDELHDKTRATSALEKDFDKLRVTSVVLSTAAKQSLASQLQERKSVTQRVEL</sequence>
<dbReference type="AlphaFoldDB" id="A0A9P8T5R5"/>
<evidence type="ECO:0000313" key="1">
    <source>
        <dbReference type="EMBL" id="KAH3666350.1"/>
    </source>
</evidence>